<feature type="compositionally biased region" description="Basic residues" evidence="1">
    <location>
        <begin position="159"/>
        <end position="168"/>
    </location>
</feature>
<dbReference type="EMBL" id="CM029039">
    <property type="protein sequence ID" value="KAG2639612.1"/>
    <property type="molecule type" value="Genomic_DNA"/>
</dbReference>
<evidence type="ECO:0000313" key="3">
    <source>
        <dbReference type="Proteomes" id="UP000823388"/>
    </source>
</evidence>
<accession>A0A8T0VTX6</accession>
<proteinExistence type="predicted"/>
<reference evidence="2" key="1">
    <citation type="submission" date="2020-05" db="EMBL/GenBank/DDBJ databases">
        <title>WGS assembly of Panicum virgatum.</title>
        <authorList>
            <person name="Lovell J.T."/>
            <person name="Jenkins J."/>
            <person name="Shu S."/>
            <person name="Juenger T.E."/>
            <person name="Schmutz J."/>
        </authorList>
    </citation>
    <scope>NUCLEOTIDE SEQUENCE</scope>
    <source>
        <strain evidence="2">AP13</strain>
    </source>
</reference>
<feature type="region of interest" description="Disordered" evidence="1">
    <location>
        <begin position="77"/>
        <end position="118"/>
    </location>
</feature>
<feature type="region of interest" description="Disordered" evidence="1">
    <location>
        <begin position="139"/>
        <end position="168"/>
    </location>
</feature>
<feature type="compositionally biased region" description="Basic residues" evidence="1">
    <location>
        <begin position="85"/>
        <end position="94"/>
    </location>
</feature>
<dbReference type="Proteomes" id="UP000823388">
    <property type="component" value="Chromosome 2K"/>
</dbReference>
<organism evidence="2 3">
    <name type="scientific">Panicum virgatum</name>
    <name type="common">Blackwell switchgrass</name>
    <dbReference type="NCBI Taxonomy" id="38727"/>
    <lineage>
        <taxon>Eukaryota</taxon>
        <taxon>Viridiplantae</taxon>
        <taxon>Streptophyta</taxon>
        <taxon>Embryophyta</taxon>
        <taxon>Tracheophyta</taxon>
        <taxon>Spermatophyta</taxon>
        <taxon>Magnoliopsida</taxon>
        <taxon>Liliopsida</taxon>
        <taxon>Poales</taxon>
        <taxon>Poaceae</taxon>
        <taxon>PACMAD clade</taxon>
        <taxon>Panicoideae</taxon>
        <taxon>Panicodae</taxon>
        <taxon>Paniceae</taxon>
        <taxon>Panicinae</taxon>
        <taxon>Panicum</taxon>
        <taxon>Panicum sect. Hiantes</taxon>
    </lineage>
</organism>
<evidence type="ECO:0000256" key="1">
    <source>
        <dbReference type="SAM" id="MobiDB-lite"/>
    </source>
</evidence>
<comment type="caution">
    <text evidence="2">The sequence shown here is derived from an EMBL/GenBank/DDBJ whole genome shotgun (WGS) entry which is preliminary data.</text>
</comment>
<keyword evidence="3" id="KW-1185">Reference proteome</keyword>
<dbReference type="AlphaFoldDB" id="A0A8T0VTX6"/>
<feature type="compositionally biased region" description="Basic and acidic residues" evidence="1">
    <location>
        <begin position="95"/>
        <end position="107"/>
    </location>
</feature>
<sequence>MDYERGCCLRLAVDQRRADEPRVKMVDARGADNDLDCAFVFLIKPAGLHHGGDDPAIIFVFLVICTKLAATLVLPQAHHPPSARGRSRQLRRRRAEAEEQVERRGEGHGASVRLRRRSRCSRRRGRGCTFKLGVEPTMAQPRRRRARSYVKVASDKSRPATRHLSSHASPRVHCHRCACAVDEEIISYRGMHGEYVRQKEANREQVHRRVGVLQLQD</sequence>
<gene>
    <name evidence="2" type="ORF">PVAP13_2KG187332</name>
</gene>
<name>A0A8T0VTX6_PANVG</name>
<evidence type="ECO:0000313" key="2">
    <source>
        <dbReference type="EMBL" id="KAG2639612.1"/>
    </source>
</evidence>
<protein>
    <submittedName>
        <fullName evidence="2">Uncharacterized protein</fullName>
    </submittedName>
</protein>